<dbReference type="Gene3D" id="3.10.20.310">
    <property type="entry name" value="membrane protein fhac"/>
    <property type="match status" value="5"/>
</dbReference>
<keyword evidence="7 8" id="KW-0998">Cell outer membrane</keyword>
<feature type="domain" description="POTRA" evidence="10">
    <location>
        <begin position="116"/>
        <end position="193"/>
    </location>
</feature>
<dbReference type="NCBIfam" id="TIGR03303">
    <property type="entry name" value="OM_YaeT"/>
    <property type="match status" value="1"/>
</dbReference>
<proteinExistence type="inferred from homology"/>
<evidence type="ECO:0000256" key="3">
    <source>
        <dbReference type="ARBA" id="ARBA00022692"/>
    </source>
</evidence>
<evidence type="ECO:0000259" key="10">
    <source>
        <dbReference type="PROSITE" id="PS51779"/>
    </source>
</evidence>
<keyword evidence="13" id="KW-1185">Reference proteome</keyword>
<evidence type="ECO:0000256" key="4">
    <source>
        <dbReference type="ARBA" id="ARBA00022729"/>
    </source>
</evidence>
<accession>A0A850NLW7</accession>
<comment type="function">
    <text evidence="8">Part of the outer membrane protein assembly complex, which is involved in assembly and insertion of beta-barrel proteins into the outer membrane.</text>
</comment>
<evidence type="ECO:0000256" key="1">
    <source>
        <dbReference type="ARBA" id="ARBA00004370"/>
    </source>
</evidence>
<dbReference type="Gene3D" id="2.40.160.50">
    <property type="entry name" value="membrane protein fhac: a member of the omp85/tpsb transporter family"/>
    <property type="match status" value="1"/>
</dbReference>
<dbReference type="Proteomes" id="UP000557688">
    <property type="component" value="Unassembled WGS sequence"/>
</dbReference>
<evidence type="ECO:0000256" key="5">
    <source>
        <dbReference type="ARBA" id="ARBA00022737"/>
    </source>
</evidence>
<dbReference type="GO" id="GO:0009279">
    <property type="term" value="C:cell outer membrane"/>
    <property type="evidence" value="ECO:0007669"/>
    <property type="project" value="UniProtKB-SubCell"/>
</dbReference>
<dbReference type="InterPro" id="IPR039910">
    <property type="entry name" value="D15-like"/>
</dbReference>
<dbReference type="InterPro" id="IPR000184">
    <property type="entry name" value="Bac_surfAg_D15"/>
</dbReference>
<dbReference type="InterPro" id="IPR034746">
    <property type="entry name" value="POTRA"/>
</dbReference>
<dbReference type="InterPro" id="IPR023707">
    <property type="entry name" value="OM_assembly_BamA"/>
</dbReference>
<dbReference type="PIRSF" id="PIRSF006076">
    <property type="entry name" value="OM_assembly_OMP85"/>
    <property type="match status" value="1"/>
</dbReference>
<protein>
    <recommendedName>
        <fullName evidence="8 9">Outer membrane protein assembly factor BamA</fullName>
    </recommendedName>
</protein>
<keyword evidence="2 8" id="KW-1134">Transmembrane beta strand</keyword>
<feature type="domain" description="POTRA" evidence="10">
    <location>
        <begin position="369"/>
        <end position="442"/>
    </location>
</feature>
<keyword evidence="6 8" id="KW-0472">Membrane</keyword>
<name>A0A850NLW7_9PROT</name>
<dbReference type="PANTHER" id="PTHR12815:SF23">
    <property type="entry name" value="OUTER MEMBRANE PROTEIN ASSEMBLY FACTOR BAMA"/>
    <property type="match status" value="1"/>
</dbReference>
<dbReference type="Pfam" id="PF01103">
    <property type="entry name" value="Omp85"/>
    <property type="match status" value="1"/>
</dbReference>
<keyword evidence="3 8" id="KW-0812">Transmembrane</keyword>
<evidence type="ECO:0000313" key="13">
    <source>
        <dbReference type="Proteomes" id="UP000557688"/>
    </source>
</evidence>
<keyword evidence="4 8" id="KW-0732">Signal</keyword>
<dbReference type="PANTHER" id="PTHR12815">
    <property type="entry name" value="SORTING AND ASSEMBLY MACHINERY SAMM50 PROTEIN FAMILY MEMBER"/>
    <property type="match status" value="1"/>
</dbReference>
<dbReference type="Pfam" id="PF07244">
    <property type="entry name" value="POTRA"/>
    <property type="match status" value="5"/>
</dbReference>
<dbReference type="HAMAP" id="MF_01430">
    <property type="entry name" value="OM_assembly_BamA"/>
    <property type="match status" value="1"/>
</dbReference>
<evidence type="ECO:0000256" key="6">
    <source>
        <dbReference type="ARBA" id="ARBA00023136"/>
    </source>
</evidence>
<organism evidence="12 14">
    <name type="scientific">Endobacter medicaginis</name>
    <dbReference type="NCBI Taxonomy" id="1181271"/>
    <lineage>
        <taxon>Bacteria</taxon>
        <taxon>Pseudomonadati</taxon>
        <taxon>Pseudomonadota</taxon>
        <taxon>Alphaproteobacteria</taxon>
        <taxon>Acetobacterales</taxon>
        <taxon>Acetobacteraceae</taxon>
        <taxon>Endobacter</taxon>
    </lineage>
</organism>
<evidence type="ECO:0000256" key="7">
    <source>
        <dbReference type="ARBA" id="ARBA00023237"/>
    </source>
</evidence>
<dbReference type="GO" id="GO:0043165">
    <property type="term" value="P:Gram-negative-bacterium-type cell outer membrane assembly"/>
    <property type="evidence" value="ECO:0007669"/>
    <property type="project" value="UniProtKB-UniRule"/>
</dbReference>
<reference evidence="12 14" key="1">
    <citation type="submission" date="2020-06" db="EMBL/GenBank/DDBJ databases">
        <title>Description of novel acetic acid bacteria.</title>
        <authorList>
            <person name="Sombolestani A."/>
        </authorList>
    </citation>
    <scope>NUCLEOTIDE SEQUENCE [LARGE SCALE GENOMIC DNA]</scope>
    <source>
        <strain evidence="12 14">LMG 26838</strain>
    </source>
</reference>
<dbReference type="EMBL" id="JABXXQ010000215">
    <property type="protein sequence ID" value="NVN30771.1"/>
    <property type="molecule type" value="Genomic_DNA"/>
</dbReference>
<evidence type="ECO:0000313" key="11">
    <source>
        <dbReference type="EMBL" id="MBB3173250.1"/>
    </source>
</evidence>
<comment type="subunit">
    <text evidence="8">Part of the Bam complex.</text>
</comment>
<evidence type="ECO:0000256" key="2">
    <source>
        <dbReference type="ARBA" id="ARBA00022452"/>
    </source>
</evidence>
<dbReference type="EMBL" id="JACHXV010000003">
    <property type="protein sequence ID" value="MBB3173250.1"/>
    <property type="molecule type" value="Genomic_DNA"/>
</dbReference>
<dbReference type="Proteomes" id="UP000565205">
    <property type="component" value="Unassembled WGS sequence"/>
</dbReference>
<sequence length="803" mass="89576">MFGKRFALLASVCLVPLAQGFTPEARSATRHAHAAAHAANAAAISSEGRISAIEVRGNERIENSTILSYLLVQPGDPFDRAQLDRSLKTLYATGLFHDVKLGREGDTLIVQVTENPIVNRIVFEGNSAIKDEDLVKVLTLRSRAVYTPDMAQADRQKIISQYAEKGRYAVTVTPQIIRLAHNRVDVVFKINEGSITLIQKIAFVGNHAFSESRLRGVVSSRQTAWWRFFSSSDEYNPDRVQYDRELLRRFYLRNGYIDFNVIDATGEMSPDRKSFYITYTLSEGERYKIAKVEVQSSLNHVTPDSLKGRIDVLAHTWYDGDDIQRNADNLQNYLQSTGYPFAVVRPEIARNQTKHTVDLVFDVSEGPRVYVERLEISGNTRTEDHVIRRMFDFAEGDPFTPVAQRRSKQLLQDMGYFSSVNVDTQPGSAPDRVVVNTTVAEKATGELSLGGGYSTDVGVLGNAGVRQRNLLGTGIDANLQGQVAYYQKQVNFSVTDPYFLGRNMVAGFDLYYMDDNNNQIASYYETKYGGTLRWGYSFNRYLSQSWNYSLVNRSVSGIGTYTSLYIQDQTGHSLLSQIGTTLAWDHRDSALAPHKGYIVRPAIDFAGIGGNEKYLRYKLDAQYFIPLDKFTGDHAWTIKLSAGVGYLQDWGGGRRDVIDNFYLGGDNLRGFLDGGVGPHSQAMQSPYNNYADALGGRFIYTQSTQLQFPLPVGPDVGLSGRYFVDVGGLGDPRYSKNHTADPSNPATYQPILGDNLKPRVSTGVGISWDSPFGLINVDLGIPIVKQRQDQTRVFRFGFGSSFN</sequence>
<comment type="similarity">
    <text evidence="8">Belongs to the BamA family.</text>
</comment>
<reference evidence="11 13" key="2">
    <citation type="submission" date="2020-08" db="EMBL/GenBank/DDBJ databases">
        <title>Genomic Encyclopedia of Type Strains, Phase III (KMG-III): the genomes of soil and plant-associated and newly described type strains.</title>
        <authorList>
            <person name="Whitman W."/>
        </authorList>
    </citation>
    <scope>NUCLEOTIDE SEQUENCE [LARGE SCALE GENOMIC DNA]</scope>
    <source>
        <strain evidence="11 13">CECT 8088</strain>
    </source>
</reference>
<comment type="caution">
    <text evidence="12">The sequence shown here is derived from an EMBL/GenBank/DDBJ whole genome shotgun (WGS) entry which is preliminary data.</text>
</comment>
<evidence type="ECO:0000256" key="9">
    <source>
        <dbReference type="NCBIfam" id="TIGR03303"/>
    </source>
</evidence>
<dbReference type="InterPro" id="IPR010827">
    <property type="entry name" value="BamA/TamA_POTRA"/>
</dbReference>
<feature type="domain" description="POTRA" evidence="10">
    <location>
        <begin position="48"/>
        <end position="115"/>
    </location>
</feature>
<keyword evidence="5 8" id="KW-0677">Repeat</keyword>
<evidence type="ECO:0000313" key="12">
    <source>
        <dbReference type="EMBL" id="NVN30771.1"/>
    </source>
</evidence>
<dbReference type="RefSeq" id="WP_176624577.1">
    <property type="nucleotide sequence ID" value="NZ_JABXXQ010000215.1"/>
</dbReference>
<evidence type="ECO:0000313" key="14">
    <source>
        <dbReference type="Proteomes" id="UP000565205"/>
    </source>
</evidence>
<dbReference type="AlphaFoldDB" id="A0A850NLW7"/>
<feature type="domain" description="POTRA" evidence="10">
    <location>
        <begin position="287"/>
        <end position="366"/>
    </location>
</feature>
<dbReference type="GO" id="GO:0051205">
    <property type="term" value="P:protein insertion into membrane"/>
    <property type="evidence" value="ECO:0007669"/>
    <property type="project" value="UniProtKB-UniRule"/>
</dbReference>
<dbReference type="PROSITE" id="PS51779">
    <property type="entry name" value="POTRA"/>
    <property type="match status" value="4"/>
</dbReference>
<evidence type="ECO:0000256" key="8">
    <source>
        <dbReference type="HAMAP-Rule" id="MF_01430"/>
    </source>
</evidence>
<comment type="subcellular location">
    <subcellularLocation>
        <location evidence="8">Cell outer membrane</location>
    </subcellularLocation>
    <subcellularLocation>
        <location evidence="1">Membrane</location>
    </subcellularLocation>
</comment>
<gene>
    <name evidence="8 12" type="primary">bamA</name>
    <name evidence="11" type="ORF">FHR90_001068</name>
    <name evidence="12" type="ORF">HUK83_10565</name>
</gene>